<organism evidence="9 10">
    <name type="scientific">Vibrio penaeicida</name>
    <dbReference type="NCBI Taxonomy" id="104609"/>
    <lineage>
        <taxon>Bacteria</taxon>
        <taxon>Pseudomonadati</taxon>
        <taxon>Pseudomonadota</taxon>
        <taxon>Gammaproteobacteria</taxon>
        <taxon>Vibrionales</taxon>
        <taxon>Vibrionaceae</taxon>
        <taxon>Vibrio</taxon>
    </lineage>
</organism>
<dbReference type="EMBL" id="BSNX01000009">
    <property type="protein sequence ID" value="GLQ71953.1"/>
    <property type="molecule type" value="Genomic_DNA"/>
</dbReference>
<dbReference type="RefSeq" id="WP_126609754.1">
    <property type="nucleotide sequence ID" value="NZ_AP025144.1"/>
</dbReference>
<evidence type="ECO:0000313" key="10">
    <source>
        <dbReference type="Proteomes" id="UP001156690"/>
    </source>
</evidence>
<dbReference type="PANTHER" id="PTHR30558:SF9">
    <property type="entry name" value="BIOPOLYMER TRANSPORT PROTEIN EXBD"/>
    <property type="match status" value="1"/>
</dbReference>
<dbReference type="Proteomes" id="UP001156690">
    <property type="component" value="Unassembled WGS sequence"/>
</dbReference>
<dbReference type="Gene3D" id="3.30.420.270">
    <property type="match status" value="1"/>
</dbReference>
<dbReference type="GO" id="GO:0005886">
    <property type="term" value="C:plasma membrane"/>
    <property type="evidence" value="ECO:0007669"/>
    <property type="project" value="UniProtKB-SubCell"/>
</dbReference>
<comment type="caution">
    <text evidence="9">The sequence shown here is derived from an EMBL/GenBank/DDBJ whole genome shotgun (WGS) entry which is preliminary data.</text>
</comment>
<gene>
    <name evidence="9" type="ORF">GCM10007932_13130</name>
</gene>
<keyword evidence="10" id="KW-1185">Reference proteome</keyword>
<sequence length="143" mass="15552">MAFKTSQSGEDMAENHEINVTPFVDVMLVLLIIVMVAAPLATVNVPVDLPTSSASPTPMKDDPVYLTIQKNLTIVIGESNTVDLANLTTALKTSLPDNEQRIYLRADKALVYQDLLKVMNKLAAAGYTQIALVGLEQPKRDDP</sequence>
<dbReference type="PANTHER" id="PTHR30558">
    <property type="entry name" value="EXBD MEMBRANE COMPONENT OF PMF-DRIVEN MACROMOLECULE IMPORT SYSTEM"/>
    <property type="match status" value="1"/>
</dbReference>
<comment type="subcellular location">
    <subcellularLocation>
        <location evidence="1">Cell membrane</location>
        <topology evidence="1">Single-pass membrane protein</topology>
    </subcellularLocation>
    <subcellularLocation>
        <location evidence="7">Cell membrane</location>
        <topology evidence="7">Single-pass type II membrane protein</topology>
    </subcellularLocation>
</comment>
<comment type="similarity">
    <text evidence="2 7">Belongs to the ExbD/TolR family.</text>
</comment>
<keyword evidence="3" id="KW-1003">Cell membrane</keyword>
<proteinExistence type="inferred from homology"/>
<dbReference type="InterPro" id="IPR003400">
    <property type="entry name" value="ExbD"/>
</dbReference>
<evidence type="ECO:0000256" key="5">
    <source>
        <dbReference type="ARBA" id="ARBA00022989"/>
    </source>
</evidence>
<keyword evidence="7" id="KW-0813">Transport</keyword>
<keyword evidence="5 8" id="KW-1133">Transmembrane helix</keyword>
<dbReference type="AlphaFoldDB" id="A0AAV5NN56"/>
<reference evidence="10" key="1">
    <citation type="journal article" date="2019" name="Int. J. Syst. Evol. Microbiol.">
        <title>The Global Catalogue of Microorganisms (GCM) 10K type strain sequencing project: providing services to taxonomists for standard genome sequencing and annotation.</title>
        <authorList>
            <consortium name="The Broad Institute Genomics Platform"/>
            <consortium name="The Broad Institute Genome Sequencing Center for Infectious Disease"/>
            <person name="Wu L."/>
            <person name="Ma J."/>
        </authorList>
    </citation>
    <scope>NUCLEOTIDE SEQUENCE [LARGE SCALE GENOMIC DNA]</scope>
    <source>
        <strain evidence="10">NBRC 15640</strain>
    </source>
</reference>
<evidence type="ECO:0000256" key="1">
    <source>
        <dbReference type="ARBA" id="ARBA00004162"/>
    </source>
</evidence>
<evidence type="ECO:0000256" key="2">
    <source>
        <dbReference type="ARBA" id="ARBA00005811"/>
    </source>
</evidence>
<evidence type="ECO:0000256" key="7">
    <source>
        <dbReference type="RuleBase" id="RU003879"/>
    </source>
</evidence>
<keyword evidence="6 8" id="KW-0472">Membrane</keyword>
<protein>
    <submittedName>
        <fullName evidence="9">TonB system transport protein ExbD</fullName>
    </submittedName>
</protein>
<accession>A0AAV5NN56</accession>
<feature type="transmembrane region" description="Helical" evidence="8">
    <location>
        <begin position="20"/>
        <end position="43"/>
    </location>
</feature>
<keyword evidence="7" id="KW-0653">Protein transport</keyword>
<evidence type="ECO:0000313" key="9">
    <source>
        <dbReference type="EMBL" id="GLQ71953.1"/>
    </source>
</evidence>
<evidence type="ECO:0000256" key="6">
    <source>
        <dbReference type="ARBA" id="ARBA00023136"/>
    </source>
</evidence>
<evidence type="ECO:0000256" key="8">
    <source>
        <dbReference type="SAM" id="Phobius"/>
    </source>
</evidence>
<evidence type="ECO:0000256" key="3">
    <source>
        <dbReference type="ARBA" id="ARBA00022475"/>
    </source>
</evidence>
<dbReference type="Pfam" id="PF02472">
    <property type="entry name" value="ExbD"/>
    <property type="match status" value="1"/>
</dbReference>
<keyword evidence="4 7" id="KW-0812">Transmembrane</keyword>
<dbReference type="GO" id="GO:0015031">
    <property type="term" value="P:protein transport"/>
    <property type="evidence" value="ECO:0007669"/>
    <property type="project" value="UniProtKB-KW"/>
</dbReference>
<dbReference type="GO" id="GO:0022857">
    <property type="term" value="F:transmembrane transporter activity"/>
    <property type="evidence" value="ECO:0007669"/>
    <property type="project" value="InterPro"/>
</dbReference>
<evidence type="ECO:0000256" key="4">
    <source>
        <dbReference type="ARBA" id="ARBA00022692"/>
    </source>
</evidence>
<name>A0AAV5NN56_9VIBR</name>